<evidence type="ECO:0000256" key="2">
    <source>
        <dbReference type="ARBA" id="ARBA00022692"/>
    </source>
</evidence>
<proteinExistence type="predicted"/>
<keyword evidence="2 5" id="KW-0812">Transmembrane</keyword>
<comment type="subcellular location">
    <subcellularLocation>
        <location evidence="1">Membrane</location>
    </subcellularLocation>
</comment>
<reference evidence="7 8" key="1">
    <citation type="submission" date="2024-10" db="EMBL/GenBank/DDBJ databases">
        <authorList>
            <person name="Kim D."/>
        </authorList>
    </citation>
    <scope>NUCLEOTIDE SEQUENCE [LARGE SCALE GENOMIC DNA]</scope>
    <source>
        <strain evidence="7">BH-2024</strain>
    </source>
</reference>
<organism evidence="7 8">
    <name type="scientific">Heterodera trifolii</name>
    <dbReference type="NCBI Taxonomy" id="157864"/>
    <lineage>
        <taxon>Eukaryota</taxon>
        <taxon>Metazoa</taxon>
        <taxon>Ecdysozoa</taxon>
        <taxon>Nematoda</taxon>
        <taxon>Chromadorea</taxon>
        <taxon>Rhabditida</taxon>
        <taxon>Tylenchina</taxon>
        <taxon>Tylenchomorpha</taxon>
        <taxon>Tylenchoidea</taxon>
        <taxon>Heteroderidae</taxon>
        <taxon>Heteroderinae</taxon>
        <taxon>Heterodera</taxon>
    </lineage>
</organism>
<gene>
    <name evidence="7" type="ORF">niasHT_014212</name>
</gene>
<dbReference type="InterPro" id="IPR000276">
    <property type="entry name" value="GPCR_Rhodpsn"/>
</dbReference>
<dbReference type="PANTHER" id="PTHR23360:SF5">
    <property type="entry name" value="G-PROTEIN COUPLED RECEPTORS FAMILY 1 PROFILE DOMAIN-CONTAINING PROTEIN"/>
    <property type="match status" value="1"/>
</dbReference>
<comment type="caution">
    <text evidence="7">The sequence shown here is derived from an EMBL/GenBank/DDBJ whole genome shotgun (WGS) entry which is preliminary data.</text>
</comment>
<sequence length="320" mass="36369">MSANNQLYDLYKDAGLVPIEIVTNGILAVICFCGITLNMLLVYVTVKSKTLHSTCNILIALYAFLISFILIGNSVPFFIFLFGINFISLQLCFYIQIIPILLSSFAVLLKLCIGIDRLFGVSFPIWYKMGGSGKLFKVFIAICFAKTVFVNIYYYYYGSSKYWEKPVMCTIGDLSHHPETNSLTNIQTLINYCAEFACYALIWPINYFSNGQTLESENNRRLLISLSVNMLIGFFYFIGFSVRNNNGIFPLHGLNLLTIEYIVWPICIGLFVIAYSSCTPVLFLCSTEYRKAFCKYVCRTQHRPNVVVPLRIMRASDIPA</sequence>
<dbReference type="InterPro" id="IPR047130">
    <property type="entry name" value="7TM_GPCR_Srsx_nematod"/>
</dbReference>
<evidence type="ECO:0000256" key="4">
    <source>
        <dbReference type="ARBA" id="ARBA00023136"/>
    </source>
</evidence>
<keyword evidence="4 5" id="KW-0472">Membrane</keyword>
<feature type="transmembrane region" description="Helical" evidence="5">
    <location>
        <begin position="93"/>
        <end position="115"/>
    </location>
</feature>
<evidence type="ECO:0000313" key="8">
    <source>
        <dbReference type="Proteomes" id="UP001620626"/>
    </source>
</evidence>
<accession>A0ABD2KX15</accession>
<dbReference type="EMBL" id="JBICBT010000616">
    <property type="protein sequence ID" value="KAL3107495.1"/>
    <property type="molecule type" value="Genomic_DNA"/>
</dbReference>
<feature type="transmembrane region" description="Helical" evidence="5">
    <location>
        <begin position="262"/>
        <end position="285"/>
    </location>
</feature>
<dbReference type="Pfam" id="PF10320">
    <property type="entry name" value="7TM_GPCR_Srsx"/>
    <property type="match status" value="1"/>
</dbReference>
<dbReference type="PANTHER" id="PTHR23360">
    <property type="entry name" value="G-PROTEIN COUPLED RECEPTORS FAMILY 1 PROFILE DOMAIN-CONTAINING PROTEIN-RELATED"/>
    <property type="match status" value="1"/>
</dbReference>
<evidence type="ECO:0000259" key="6">
    <source>
        <dbReference type="PROSITE" id="PS50262"/>
    </source>
</evidence>
<keyword evidence="8" id="KW-1185">Reference proteome</keyword>
<dbReference type="CDD" id="cd00637">
    <property type="entry name" value="7tm_classA_rhodopsin-like"/>
    <property type="match status" value="1"/>
</dbReference>
<evidence type="ECO:0000256" key="1">
    <source>
        <dbReference type="ARBA" id="ARBA00004370"/>
    </source>
</evidence>
<dbReference type="PROSITE" id="PS50262">
    <property type="entry name" value="G_PROTEIN_RECEP_F1_2"/>
    <property type="match status" value="1"/>
</dbReference>
<dbReference type="SUPFAM" id="SSF81321">
    <property type="entry name" value="Family A G protein-coupled receptor-like"/>
    <property type="match status" value="1"/>
</dbReference>
<evidence type="ECO:0000256" key="3">
    <source>
        <dbReference type="ARBA" id="ARBA00022989"/>
    </source>
</evidence>
<evidence type="ECO:0000313" key="7">
    <source>
        <dbReference type="EMBL" id="KAL3107495.1"/>
    </source>
</evidence>
<feature type="transmembrane region" description="Helical" evidence="5">
    <location>
        <begin position="26"/>
        <end position="46"/>
    </location>
</feature>
<dbReference type="InterPro" id="IPR017452">
    <property type="entry name" value="GPCR_Rhodpsn_7TM"/>
</dbReference>
<dbReference type="Gene3D" id="1.20.1070.10">
    <property type="entry name" value="Rhodopsin 7-helix transmembrane proteins"/>
    <property type="match status" value="1"/>
</dbReference>
<dbReference type="InterPro" id="IPR019424">
    <property type="entry name" value="7TM_GPCR_Srsx"/>
</dbReference>
<dbReference type="Proteomes" id="UP001620626">
    <property type="component" value="Unassembled WGS sequence"/>
</dbReference>
<dbReference type="AlphaFoldDB" id="A0ABD2KX15"/>
<feature type="transmembrane region" description="Helical" evidence="5">
    <location>
        <begin position="58"/>
        <end position="87"/>
    </location>
</feature>
<dbReference type="SMART" id="SM01381">
    <property type="entry name" value="7TM_GPCR_Srsx"/>
    <property type="match status" value="1"/>
</dbReference>
<feature type="domain" description="G-protein coupled receptors family 1 profile" evidence="6">
    <location>
        <begin position="37"/>
        <end position="171"/>
    </location>
</feature>
<feature type="transmembrane region" description="Helical" evidence="5">
    <location>
        <begin position="135"/>
        <end position="156"/>
    </location>
</feature>
<keyword evidence="3 5" id="KW-1133">Transmembrane helix</keyword>
<dbReference type="GO" id="GO:0016020">
    <property type="term" value="C:membrane"/>
    <property type="evidence" value="ECO:0007669"/>
    <property type="project" value="UniProtKB-SubCell"/>
</dbReference>
<feature type="transmembrane region" description="Helical" evidence="5">
    <location>
        <begin position="221"/>
        <end position="242"/>
    </location>
</feature>
<evidence type="ECO:0000256" key="5">
    <source>
        <dbReference type="SAM" id="Phobius"/>
    </source>
</evidence>
<feature type="transmembrane region" description="Helical" evidence="5">
    <location>
        <begin position="189"/>
        <end position="209"/>
    </location>
</feature>
<protein>
    <recommendedName>
        <fullName evidence="6">G-protein coupled receptors family 1 profile domain-containing protein</fullName>
    </recommendedName>
</protein>
<name>A0ABD2KX15_9BILA</name>